<dbReference type="VEuPathDB" id="FungiDB:VP01_1134g2"/>
<gene>
    <name evidence="1" type="ORF">VP01_1134g2</name>
</gene>
<proteinExistence type="predicted"/>
<name>A0A0L6VSA8_9BASI</name>
<reference evidence="1 2" key="1">
    <citation type="submission" date="2015-08" db="EMBL/GenBank/DDBJ databases">
        <title>Next Generation Sequencing and Analysis of the Genome of Puccinia sorghi L Schw, the Causal Agent of Maize Common Rust.</title>
        <authorList>
            <person name="Rochi L."/>
            <person name="Burguener G."/>
            <person name="Darino M."/>
            <person name="Turjanski A."/>
            <person name="Kreff E."/>
            <person name="Dieguez M.J."/>
            <person name="Sacco F."/>
        </authorList>
    </citation>
    <scope>NUCLEOTIDE SEQUENCE [LARGE SCALE GENOMIC DNA]</scope>
    <source>
        <strain evidence="1 2">RO10H11247</strain>
    </source>
</reference>
<keyword evidence="2" id="KW-1185">Reference proteome</keyword>
<dbReference type="OrthoDB" id="2517503at2759"/>
<evidence type="ECO:0000313" key="1">
    <source>
        <dbReference type="EMBL" id="KNZ63507.1"/>
    </source>
</evidence>
<sequence>MPAQAPKTHLPNITNLPTSFTTWKPKILGHCQQLGLKKFLTSFKPPADHWKPMRQTVQRQRVFFSLIWGKPTKTALSPKTTKRILLNCGNYSPTTTRQRLLATMPKCQLATSSETTRLDTTYNKYKYNKLLKYI</sequence>
<comment type="caution">
    <text evidence="1">The sequence shown here is derived from an EMBL/GenBank/DDBJ whole genome shotgun (WGS) entry which is preliminary data.</text>
</comment>
<dbReference type="EMBL" id="LAVV01001499">
    <property type="protein sequence ID" value="KNZ63507.1"/>
    <property type="molecule type" value="Genomic_DNA"/>
</dbReference>
<feature type="non-terminal residue" evidence="1">
    <location>
        <position position="134"/>
    </location>
</feature>
<dbReference type="AlphaFoldDB" id="A0A0L6VSA8"/>
<accession>A0A0L6VSA8</accession>
<evidence type="ECO:0000313" key="2">
    <source>
        <dbReference type="Proteomes" id="UP000037035"/>
    </source>
</evidence>
<dbReference type="Proteomes" id="UP000037035">
    <property type="component" value="Unassembled WGS sequence"/>
</dbReference>
<protein>
    <submittedName>
        <fullName evidence="1">Uncharacterized protein</fullName>
    </submittedName>
</protein>
<organism evidence="1 2">
    <name type="scientific">Puccinia sorghi</name>
    <dbReference type="NCBI Taxonomy" id="27349"/>
    <lineage>
        <taxon>Eukaryota</taxon>
        <taxon>Fungi</taxon>
        <taxon>Dikarya</taxon>
        <taxon>Basidiomycota</taxon>
        <taxon>Pucciniomycotina</taxon>
        <taxon>Pucciniomycetes</taxon>
        <taxon>Pucciniales</taxon>
        <taxon>Pucciniaceae</taxon>
        <taxon>Puccinia</taxon>
    </lineage>
</organism>